<dbReference type="SMART" id="SM00458">
    <property type="entry name" value="RICIN"/>
    <property type="match status" value="1"/>
</dbReference>
<evidence type="ECO:0000256" key="11">
    <source>
        <dbReference type="ARBA" id="ARBA00022723"/>
    </source>
</evidence>
<dbReference type="EMBL" id="CAJPEX010000862">
    <property type="protein sequence ID" value="CAG0917445.1"/>
    <property type="molecule type" value="Genomic_DNA"/>
</dbReference>
<dbReference type="SUPFAM" id="SSF50370">
    <property type="entry name" value="Ricin B-like lectins"/>
    <property type="match status" value="1"/>
</dbReference>
<keyword evidence="17" id="KW-0472">Membrane</keyword>
<dbReference type="InterPro" id="IPR035992">
    <property type="entry name" value="Ricin_B-like_lectins"/>
</dbReference>
<evidence type="ECO:0000256" key="19">
    <source>
        <dbReference type="ARBA" id="ARBA00023211"/>
    </source>
</evidence>
<evidence type="ECO:0000256" key="7">
    <source>
        <dbReference type="ARBA" id="ARBA00022525"/>
    </source>
</evidence>
<keyword evidence="16" id="KW-0333">Golgi apparatus</keyword>
<evidence type="ECO:0000256" key="18">
    <source>
        <dbReference type="ARBA" id="ARBA00023157"/>
    </source>
</evidence>
<keyword evidence="12" id="KW-0430">Lectin</keyword>
<dbReference type="CDD" id="cd13752">
    <property type="entry name" value="TGF_beta_INHB"/>
    <property type="match status" value="1"/>
</dbReference>
<evidence type="ECO:0000256" key="17">
    <source>
        <dbReference type="ARBA" id="ARBA00023136"/>
    </source>
</evidence>
<dbReference type="InterPro" id="IPR029044">
    <property type="entry name" value="Nucleotide-diphossugar_trans"/>
</dbReference>
<dbReference type="GO" id="GO:0008083">
    <property type="term" value="F:growth factor activity"/>
    <property type="evidence" value="ECO:0007669"/>
    <property type="project" value="UniProtKB-KW"/>
</dbReference>
<dbReference type="SUPFAM" id="SSF53448">
    <property type="entry name" value="Nucleotide-diphospho-sugar transferases"/>
    <property type="match status" value="1"/>
</dbReference>
<keyword evidence="11" id="KW-0479">Metal-binding</keyword>
<proteinExistence type="inferred from homology"/>
<comment type="similarity">
    <text evidence="6 20">Belongs to the TGF-beta family.</text>
</comment>
<dbReference type="GO" id="GO:0046872">
    <property type="term" value="F:metal ion binding"/>
    <property type="evidence" value="ECO:0007669"/>
    <property type="project" value="UniProtKB-KW"/>
</dbReference>
<evidence type="ECO:0000256" key="16">
    <source>
        <dbReference type="ARBA" id="ARBA00023034"/>
    </source>
</evidence>
<comment type="similarity">
    <text evidence="5">Belongs to the glycosyltransferase 2 family. GalNAc-T subfamily.</text>
</comment>
<reference evidence="23" key="1">
    <citation type="submission" date="2020-11" db="EMBL/GenBank/DDBJ databases">
        <authorList>
            <person name="Tran Van P."/>
        </authorList>
    </citation>
    <scope>NUCLEOTIDE SEQUENCE</scope>
</reference>
<evidence type="ECO:0000256" key="6">
    <source>
        <dbReference type="ARBA" id="ARBA00006656"/>
    </source>
</evidence>
<evidence type="ECO:0000313" key="23">
    <source>
        <dbReference type="EMBL" id="CAD7277293.1"/>
    </source>
</evidence>
<dbReference type="Gene3D" id="3.90.550.10">
    <property type="entry name" value="Spore Coat Polysaccharide Biosynthesis Protein SpsA, Chain A"/>
    <property type="match status" value="1"/>
</dbReference>
<dbReference type="SUPFAM" id="SSF57501">
    <property type="entry name" value="Cystine-knot cytokines"/>
    <property type="match status" value="1"/>
</dbReference>
<evidence type="ECO:0000256" key="8">
    <source>
        <dbReference type="ARBA" id="ARBA00022676"/>
    </source>
</evidence>
<protein>
    <recommendedName>
        <fullName evidence="22">TGF-beta family profile domain-containing protein</fullName>
    </recommendedName>
</protein>
<keyword evidence="10" id="KW-0812">Transmembrane</keyword>
<keyword evidence="7" id="KW-0964">Secreted</keyword>
<evidence type="ECO:0000256" key="10">
    <source>
        <dbReference type="ARBA" id="ARBA00022692"/>
    </source>
</evidence>
<dbReference type="Pfam" id="PF00019">
    <property type="entry name" value="TGF_beta"/>
    <property type="match status" value="1"/>
</dbReference>
<dbReference type="InterPro" id="IPR000772">
    <property type="entry name" value="Ricin_B_lectin"/>
</dbReference>
<dbReference type="Pfam" id="PF00652">
    <property type="entry name" value="Ricin_B_lectin"/>
    <property type="match status" value="1"/>
</dbReference>
<dbReference type="PROSITE" id="PS00250">
    <property type="entry name" value="TGF_BETA_1"/>
    <property type="match status" value="1"/>
</dbReference>
<dbReference type="InterPro" id="IPR045885">
    <property type="entry name" value="GalNAc-T"/>
</dbReference>
<dbReference type="GO" id="GO:0006493">
    <property type="term" value="P:protein O-linked glycosylation"/>
    <property type="evidence" value="ECO:0007669"/>
    <property type="project" value="TreeGrafter"/>
</dbReference>
<dbReference type="GO" id="GO:0005576">
    <property type="term" value="C:extracellular region"/>
    <property type="evidence" value="ECO:0007669"/>
    <property type="project" value="UniProtKB-SubCell"/>
</dbReference>
<evidence type="ECO:0000256" key="4">
    <source>
        <dbReference type="ARBA" id="ARBA00004922"/>
    </source>
</evidence>
<evidence type="ECO:0000256" key="21">
    <source>
        <dbReference type="SAM" id="MobiDB-lite"/>
    </source>
</evidence>
<dbReference type="EMBL" id="OA882899">
    <property type="protein sequence ID" value="CAD7277293.1"/>
    <property type="molecule type" value="Genomic_DNA"/>
</dbReference>
<dbReference type="SMART" id="SM00204">
    <property type="entry name" value="TGFB"/>
    <property type="match status" value="1"/>
</dbReference>
<evidence type="ECO:0000259" key="22">
    <source>
        <dbReference type="PROSITE" id="PS51362"/>
    </source>
</evidence>
<keyword evidence="19" id="KW-0464">Manganese</keyword>
<dbReference type="InterPro" id="IPR029034">
    <property type="entry name" value="Cystine-knot_cytokine"/>
</dbReference>
<dbReference type="Gene3D" id="2.60.120.970">
    <property type="match status" value="1"/>
</dbReference>
<dbReference type="Pfam" id="PF00535">
    <property type="entry name" value="Glycos_transf_2"/>
    <property type="match status" value="1"/>
</dbReference>
<evidence type="ECO:0000256" key="15">
    <source>
        <dbReference type="ARBA" id="ARBA00023030"/>
    </source>
</evidence>
<keyword evidence="13" id="KW-0735">Signal-anchor</keyword>
<dbReference type="PROSITE" id="PS50231">
    <property type="entry name" value="RICIN_B_LECTIN"/>
    <property type="match status" value="1"/>
</dbReference>
<keyword evidence="18" id="KW-1015">Disulfide bond</keyword>
<dbReference type="GO" id="GO:0000139">
    <property type="term" value="C:Golgi membrane"/>
    <property type="evidence" value="ECO:0007669"/>
    <property type="project" value="UniProtKB-SubCell"/>
</dbReference>
<dbReference type="AlphaFoldDB" id="A0A7R9BLK0"/>
<dbReference type="Gene3D" id="2.10.90.10">
    <property type="entry name" value="Cystine-knot cytokines"/>
    <property type="match status" value="1"/>
</dbReference>
<dbReference type="Gene3D" id="2.80.10.50">
    <property type="match status" value="1"/>
</dbReference>
<dbReference type="InterPro" id="IPR017948">
    <property type="entry name" value="TGFb_CS"/>
</dbReference>
<sequence>MRSQWERAVLLKLTPVVPFDTKDMTMYGRGSGAGVINSSSGKPQREFVDKRGIHVVVGYYNGDQLPGVAPGGNISEEMVNRNEYNPVKGSGDQGLPVIIPTYQQAKMNALFRVNQFNLLASDRIPLDRSLPDIRKKKCLEVEYDLDVLPTTSVIIVFHNEAWSTLLRTVHSVIGRSPRQLLREIILVDDDSNREFLKESLEEHVKKLPVKTSIIRTKSRVGLIQARLLGAHNASGDTLTFLDAHCETTPGWLEPLLQRVAEHPSAVVSPVIDIISDETFAYVRSFDLHWGAFNWQLHFRWFSVSEDEIRLRWKNQAKPFRTPVMAGGLFTINRDYFFNVGSYDKAMDIWGGENVEMSFRVWQCGGRVEIAPCSHVGHVFRKSSPYTFPRKGGVGEVLYSNLARVALVWMDEWSDFYLKLNSEAARLAPHINVTDRLQLRKKLGCKSFGWYLKNIWPENFLPSPDRFFGKIRNLALDKCLQRPLGQGGQPGTGEPTLDSCVIELYSLQSFVVSDKGFIMSDDSVCLDSPDATLKTPQVRFLMCGSLERQKWAYNQEKMTVIHNQSGKCLQAQKGPSGGPQFQVSMQTCDSELRSQKWSFEPQEWNIERSSITRVPRTGAGPQTTFKGVENGLRILFSIETFLSAENVMEICQSRGPKRQVQHPKVSLLQFLSPASGVLSPYAGSLAAYSEAAPPPWMAELCPRGTGSCCVQCRSSPVVAHYSATAVLVLALLFVDMAAASISRHRRRHQHEFSGGAVDVVNAEVCRACVARQRSGLSPRSVDAYKLERAKFEILRRLGMNEPPKFPELDLREEISRELVVDSLMRKELGYSSRAAGGSGGLLQHSRKTNAAAAGSGNQLTRFSAGSDDLNPDTNELLMTASGVRGHADASDAEYLRGDPGDGSGTSSGEDFLDQEIETVMFASAGPFFENQRLIQFTRDRNQIPDETDVISAELWLHLRFRSPYIKEFRKSRRDFRPKVFIFRVRTLPEFNASACNSFTCPPVQVQDMNGWELIGTLGVTLKTLGWQTIDLTAAIRNWTLEARPVPEANVTGGSGDPLIIDDKLTLLVDCAGCHGLIETGMPPVDFDTTDERSTKVWLKRRNFARDTNSAAFTPYFVIASKRSAKSRRKRKASATCPDDDDDGGSDDTDVARRNCCVRRLFVSFKDLGWDEWILYPDGYFANYCFGECREPNFAHFNTHVLKDYRNLFQGTDEEYYEALSPCCSPTKLSSISLIYYDQKKRIIKRDLPKMRVDECGCA</sequence>
<dbReference type="FunFam" id="3.90.550.10:FF:000021">
    <property type="entry name" value="Polypeptide N-acetylgalactosaminyltransferase"/>
    <property type="match status" value="1"/>
</dbReference>
<evidence type="ECO:0000256" key="13">
    <source>
        <dbReference type="ARBA" id="ARBA00022968"/>
    </source>
</evidence>
<dbReference type="CDD" id="cd02510">
    <property type="entry name" value="pp-GalNAc-T"/>
    <property type="match status" value="1"/>
</dbReference>
<feature type="domain" description="TGF-beta family profile" evidence="22">
    <location>
        <begin position="1126"/>
        <end position="1257"/>
    </location>
</feature>
<comment type="subcellular location">
    <subcellularLocation>
        <location evidence="2">Golgi apparatus membrane</location>
        <topology evidence="2">Single-pass type II membrane protein</topology>
    </subcellularLocation>
    <subcellularLocation>
        <location evidence="3">Secreted</location>
    </subcellularLocation>
</comment>
<keyword evidence="15 20" id="KW-0339">Growth factor</keyword>
<dbReference type="GO" id="GO:0030246">
    <property type="term" value="F:carbohydrate binding"/>
    <property type="evidence" value="ECO:0007669"/>
    <property type="project" value="UniProtKB-KW"/>
</dbReference>
<feature type="region of interest" description="Disordered" evidence="21">
    <location>
        <begin position="834"/>
        <end position="867"/>
    </location>
</feature>
<dbReference type="InterPro" id="IPR001839">
    <property type="entry name" value="TGF-b_C"/>
</dbReference>
<evidence type="ECO:0000256" key="5">
    <source>
        <dbReference type="ARBA" id="ARBA00005680"/>
    </source>
</evidence>
<evidence type="ECO:0000313" key="24">
    <source>
        <dbReference type="Proteomes" id="UP000678499"/>
    </source>
</evidence>
<comment type="cofactor">
    <cofactor evidence="1">
        <name>Mn(2+)</name>
        <dbReference type="ChEBI" id="CHEBI:29035"/>
    </cofactor>
</comment>
<keyword evidence="8" id="KW-0328">Glycosyltransferase</keyword>
<organism evidence="23">
    <name type="scientific">Notodromas monacha</name>
    <dbReference type="NCBI Taxonomy" id="399045"/>
    <lineage>
        <taxon>Eukaryota</taxon>
        <taxon>Metazoa</taxon>
        <taxon>Ecdysozoa</taxon>
        <taxon>Arthropoda</taxon>
        <taxon>Crustacea</taxon>
        <taxon>Oligostraca</taxon>
        <taxon>Ostracoda</taxon>
        <taxon>Podocopa</taxon>
        <taxon>Podocopida</taxon>
        <taxon>Cypridocopina</taxon>
        <taxon>Cypridoidea</taxon>
        <taxon>Cyprididae</taxon>
        <taxon>Notodromas</taxon>
    </lineage>
</organism>
<evidence type="ECO:0000256" key="12">
    <source>
        <dbReference type="ARBA" id="ARBA00022734"/>
    </source>
</evidence>
<keyword evidence="24" id="KW-1185">Reference proteome</keyword>
<name>A0A7R9BLK0_9CRUS</name>
<evidence type="ECO:0000256" key="2">
    <source>
        <dbReference type="ARBA" id="ARBA00004323"/>
    </source>
</evidence>
<accession>A0A7R9BLK0</accession>
<dbReference type="Proteomes" id="UP000678499">
    <property type="component" value="Unassembled WGS sequence"/>
</dbReference>
<dbReference type="PANTHER" id="PTHR11675:SF118">
    <property type="entry name" value="POLYPEPTIDE N-ACETYLGALACTOSAMINYLTRANSFERASE 3"/>
    <property type="match status" value="1"/>
</dbReference>
<dbReference type="GO" id="GO:0004653">
    <property type="term" value="F:polypeptide N-acetylgalactosaminyltransferase activity"/>
    <property type="evidence" value="ECO:0007669"/>
    <property type="project" value="UniProtKB-ARBA"/>
</dbReference>
<evidence type="ECO:0000256" key="14">
    <source>
        <dbReference type="ARBA" id="ARBA00022989"/>
    </source>
</evidence>
<keyword evidence="9" id="KW-0808">Transferase</keyword>
<evidence type="ECO:0000256" key="1">
    <source>
        <dbReference type="ARBA" id="ARBA00001936"/>
    </source>
</evidence>
<evidence type="ECO:0000256" key="20">
    <source>
        <dbReference type="RuleBase" id="RU000354"/>
    </source>
</evidence>
<keyword evidence="14" id="KW-1133">Transmembrane helix</keyword>
<gene>
    <name evidence="23" type="ORF">NMOB1V02_LOCUS5028</name>
</gene>
<evidence type="ECO:0000256" key="3">
    <source>
        <dbReference type="ARBA" id="ARBA00004613"/>
    </source>
</evidence>
<evidence type="ECO:0000256" key="9">
    <source>
        <dbReference type="ARBA" id="ARBA00022679"/>
    </source>
</evidence>
<dbReference type="PANTHER" id="PTHR11675">
    <property type="entry name" value="N-ACETYLGALACTOSAMINYLTRANSFERASE"/>
    <property type="match status" value="1"/>
</dbReference>
<dbReference type="InterPro" id="IPR001173">
    <property type="entry name" value="Glyco_trans_2-like"/>
</dbReference>
<dbReference type="PROSITE" id="PS51362">
    <property type="entry name" value="TGF_BETA_2"/>
    <property type="match status" value="1"/>
</dbReference>
<comment type="pathway">
    <text evidence="4">Protein modification; protein glycosylation.</text>
</comment>